<dbReference type="PANTHER" id="PTHR33908">
    <property type="entry name" value="MANNOSYLTRANSFERASE YKCB-RELATED"/>
    <property type="match status" value="1"/>
</dbReference>
<sequence length="589" mass="66535">MEFKPNHLVQDEHSLVQRKNHPCNGFIKFVTSHPYIAVAILCLASTVITTSTSFGSLLPIFAIVPMLIVLFAGVPVGIYFSSKNTTDDDSRKKMALFMSVASFAGAIGLFLIILMKGSTAFHILNYGLLVSALVLIYLACTDRLTDKAFVVVIFALGFVLRLAYVLYTDISVRQHDVGNFDMEIGHCGYIRYFYENFNLPDFDVRNYWQFYHPPFHHIIAALWMRLQTFLGIDYYAAGENVQILTLFYSSICMVISYKIFRQLGLKGRGLVCAVAIVAFCPTFYIMAGSVNNDILSIAFMLAAVLNTLYWYKNPTFPRIMAISLCVGLGMMTKLSVWMVAPAIAFVFLYVFFKNLKDFKKYLVQFLCFGVVCAPLALWWQVRNLLKFGVPLTYVPALSITSDQYIGNLPYAKRLFDFGLNQYANVGDQFVTYGASYNEYNPLVALFKTSMFDELINTNNYPKIAGFNIILFWSAVLIGIFGFAAMIYAFCKRKNSALNNVHKIFIALIYAVFFVSYYIFCFQFPFVCTENIRYAVPLIILGAFFTGLAVQYLGKASDKKYKSVARGAIYTLVTVFSVSSVLVYYIVGMP</sequence>
<feature type="transmembrane region" description="Helical" evidence="8">
    <location>
        <begin position="531"/>
        <end position="552"/>
    </location>
</feature>
<organism evidence="10 11">
    <name type="scientific">Ruminococcus intestinalis</name>
    <dbReference type="NCBI Taxonomy" id="2763066"/>
    <lineage>
        <taxon>Bacteria</taxon>
        <taxon>Bacillati</taxon>
        <taxon>Bacillota</taxon>
        <taxon>Clostridia</taxon>
        <taxon>Eubacteriales</taxon>
        <taxon>Oscillospiraceae</taxon>
        <taxon>Ruminococcus</taxon>
    </lineage>
</organism>
<gene>
    <name evidence="10" type="ORF">H8R91_08460</name>
</gene>
<evidence type="ECO:0000259" key="9">
    <source>
        <dbReference type="Pfam" id="PF13231"/>
    </source>
</evidence>
<evidence type="ECO:0000256" key="8">
    <source>
        <dbReference type="SAM" id="Phobius"/>
    </source>
</evidence>
<feature type="transmembrane region" description="Helical" evidence="8">
    <location>
        <begin position="35"/>
        <end position="54"/>
    </location>
</feature>
<dbReference type="PANTHER" id="PTHR33908:SF11">
    <property type="entry name" value="MEMBRANE PROTEIN"/>
    <property type="match status" value="1"/>
</dbReference>
<feature type="transmembrane region" description="Helical" evidence="8">
    <location>
        <begin position="60"/>
        <end position="82"/>
    </location>
</feature>
<keyword evidence="7 8" id="KW-0472">Membrane</keyword>
<feature type="transmembrane region" description="Helical" evidence="8">
    <location>
        <begin position="502"/>
        <end position="525"/>
    </location>
</feature>
<evidence type="ECO:0000256" key="4">
    <source>
        <dbReference type="ARBA" id="ARBA00022679"/>
    </source>
</evidence>
<protein>
    <submittedName>
        <fullName evidence="10">Glycosyltransferase family 39 protein</fullName>
    </submittedName>
</protein>
<name>A0ABR7HLW8_9FIRM</name>
<evidence type="ECO:0000256" key="5">
    <source>
        <dbReference type="ARBA" id="ARBA00022692"/>
    </source>
</evidence>
<evidence type="ECO:0000256" key="1">
    <source>
        <dbReference type="ARBA" id="ARBA00004651"/>
    </source>
</evidence>
<keyword evidence="6 8" id="KW-1133">Transmembrane helix</keyword>
<evidence type="ECO:0000313" key="11">
    <source>
        <dbReference type="Proteomes" id="UP000636755"/>
    </source>
</evidence>
<accession>A0ABR7HLW8</accession>
<feature type="transmembrane region" description="Helical" evidence="8">
    <location>
        <begin position="243"/>
        <end position="260"/>
    </location>
</feature>
<feature type="transmembrane region" description="Helical" evidence="8">
    <location>
        <begin position="266"/>
        <end position="287"/>
    </location>
</feature>
<feature type="transmembrane region" description="Helical" evidence="8">
    <location>
        <begin position="148"/>
        <end position="167"/>
    </location>
</feature>
<dbReference type="InterPro" id="IPR050297">
    <property type="entry name" value="LipidA_mod_glycosyltrf_83"/>
</dbReference>
<feature type="transmembrane region" description="Helical" evidence="8">
    <location>
        <begin position="361"/>
        <end position="381"/>
    </location>
</feature>
<feature type="transmembrane region" description="Helical" evidence="8">
    <location>
        <begin position="469"/>
        <end position="490"/>
    </location>
</feature>
<dbReference type="EMBL" id="JACOPS010000004">
    <property type="protein sequence ID" value="MBC5728545.1"/>
    <property type="molecule type" value="Genomic_DNA"/>
</dbReference>
<evidence type="ECO:0000256" key="7">
    <source>
        <dbReference type="ARBA" id="ARBA00023136"/>
    </source>
</evidence>
<reference evidence="10 11" key="1">
    <citation type="submission" date="2020-08" db="EMBL/GenBank/DDBJ databases">
        <title>Genome public.</title>
        <authorList>
            <person name="Liu C."/>
            <person name="Sun Q."/>
        </authorList>
    </citation>
    <scope>NUCLEOTIDE SEQUENCE [LARGE SCALE GENOMIC DNA]</scope>
    <source>
        <strain evidence="10 11">NSJ-71</strain>
    </source>
</reference>
<proteinExistence type="predicted"/>
<comment type="subcellular location">
    <subcellularLocation>
        <location evidence="1">Cell membrane</location>
        <topology evidence="1">Multi-pass membrane protein</topology>
    </subcellularLocation>
</comment>
<comment type="caution">
    <text evidence="10">The sequence shown here is derived from an EMBL/GenBank/DDBJ whole genome shotgun (WGS) entry which is preliminary data.</text>
</comment>
<dbReference type="Pfam" id="PF13231">
    <property type="entry name" value="PMT_2"/>
    <property type="match status" value="1"/>
</dbReference>
<feature type="transmembrane region" description="Helical" evidence="8">
    <location>
        <begin position="120"/>
        <end position="141"/>
    </location>
</feature>
<evidence type="ECO:0000256" key="3">
    <source>
        <dbReference type="ARBA" id="ARBA00022676"/>
    </source>
</evidence>
<feature type="transmembrane region" description="Helical" evidence="8">
    <location>
        <begin position="294"/>
        <end position="311"/>
    </location>
</feature>
<keyword evidence="11" id="KW-1185">Reference proteome</keyword>
<evidence type="ECO:0000313" key="10">
    <source>
        <dbReference type="EMBL" id="MBC5728545.1"/>
    </source>
</evidence>
<keyword evidence="4" id="KW-0808">Transferase</keyword>
<feature type="transmembrane region" description="Helical" evidence="8">
    <location>
        <begin position="334"/>
        <end position="352"/>
    </location>
</feature>
<evidence type="ECO:0000256" key="2">
    <source>
        <dbReference type="ARBA" id="ARBA00022475"/>
    </source>
</evidence>
<feature type="domain" description="Glycosyltransferase RgtA/B/C/D-like" evidence="9">
    <location>
        <begin position="212"/>
        <end position="378"/>
    </location>
</feature>
<dbReference type="Proteomes" id="UP000636755">
    <property type="component" value="Unassembled WGS sequence"/>
</dbReference>
<dbReference type="InterPro" id="IPR038731">
    <property type="entry name" value="RgtA/B/C-like"/>
</dbReference>
<keyword evidence="3" id="KW-0328">Glycosyltransferase</keyword>
<feature type="transmembrane region" description="Helical" evidence="8">
    <location>
        <begin position="564"/>
        <end position="586"/>
    </location>
</feature>
<evidence type="ECO:0000256" key="6">
    <source>
        <dbReference type="ARBA" id="ARBA00022989"/>
    </source>
</evidence>
<keyword evidence="5 8" id="KW-0812">Transmembrane</keyword>
<feature type="transmembrane region" description="Helical" evidence="8">
    <location>
        <begin position="94"/>
        <end position="114"/>
    </location>
</feature>
<dbReference type="RefSeq" id="WP_186935668.1">
    <property type="nucleotide sequence ID" value="NZ_JACOPS010000004.1"/>
</dbReference>
<keyword evidence="2" id="KW-1003">Cell membrane</keyword>